<organism evidence="2 3">
    <name type="scientific">Thiohalorhabdus denitrificans</name>
    <dbReference type="NCBI Taxonomy" id="381306"/>
    <lineage>
        <taxon>Bacteria</taxon>
        <taxon>Pseudomonadati</taxon>
        <taxon>Pseudomonadota</taxon>
        <taxon>Gammaproteobacteria</taxon>
        <taxon>Thiohalorhabdales</taxon>
        <taxon>Thiohalorhabdaceae</taxon>
        <taxon>Thiohalorhabdus</taxon>
    </lineage>
</organism>
<sequence>MEPWTSAAVSEIGARGANEDAFLEAPDLRLWAVADGMGGHRHGEVASRTALAGLKHAILEDADLPGAVVAANRATWEEARRRDSDMGTTLVALRLHPHRWELAWLGDSRAYRWTGERLEQLSTDHTLVQDWVAQGRISPAEARRHPYGHVLTRAAGLEQEAYPGTQEGPLAGSETFLLCSDGLTDTLGDERIAAVLRESPPPEAPSALAEAVHAAGNPFQDNLTVVVIGPRR</sequence>
<dbReference type="Gene3D" id="3.60.40.10">
    <property type="entry name" value="PPM-type phosphatase domain"/>
    <property type="match status" value="1"/>
</dbReference>
<accession>A0A0P9EFP4</accession>
<dbReference type="PROSITE" id="PS51746">
    <property type="entry name" value="PPM_2"/>
    <property type="match status" value="1"/>
</dbReference>
<dbReference type="PANTHER" id="PTHR47992">
    <property type="entry name" value="PROTEIN PHOSPHATASE"/>
    <property type="match status" value="1"/>
</dbReference>
<dbReference type="InterPro" id="IPR015655">
    <property type="entry name" value="PP2C"/>
</dbReference>
<evidence type="ECO:0000313" key="3">
    <source>
        <dbReference type="Proteomes" id="UP000183104"/>
    </source>
</evidence>
<dbReference type="STRING" id="381306.AN478_03580"/>
<feature type="domain" description="PPM-type phosphatase" evidence="1">
    <location>
        <begin position="5"/>
        <end position="230"/>
    </location>
</feature>
<evidence type="ECO:0000313" key="2">
    <source>
        <dbReference type="EMBL" id="SCY41327.1"/>
    </source>
</evidence>
<protein>
    <submittedName>
        <fullName evidence="2">Protein phosphatase</fullName>
    </submittedName>
</protein>
<dbReference type="InterPro" id="IPR001932">
    <property type="entry name" value="PPM-type_phosphatase-like_dom"/>
</dbReference>
<dbReference type="GO" id="GO:0004722">
    <property type="term" value="F:protein serine/threonine phosphatase activity"/>
    <property type="evidence" value="ECO:0007669"/>
    <property type="project" value="InterPro"/>
</dbReference>
<dbReference type="RefSeq" id="WP_074471402.1">
    <property type="nucleotide sequence ID" value="NZ_FMUN01000005.1"/>
</dbReference>
<dbReference type="Proteomes" id="UP000183104">
    <property type="component" value="Unassembled WGS sequence"/>
</dbReference>
<dbReference type="SUPFAM" id="SSF81606">
    <property type="entry name" value="PP2C-like"/>
    <property type="match status" value="1"/>
</dbReference>
<gene>
    <name evidence="2" type="ORF">SAMN05661077_2062</name>
</gene>
<dbReference type="CDD" id="cd00143">
    <property type="entry name" value="PP2Cc"/>
    <property type="match status" value="1"/>
</dbReference>
<keyword evidence="3" id="KW-1185">Reference proteome</keyword>
<reference evidence="3" key="1">
    <citation type="submission" date="2016-10" db="EMBL/GenBank/DDBJ databases">
        <authorList>
            <person name="Varghese N."/>
        </authorList>
    </citation>
    <scope>NUCLEOTIDE SEQUENCE [LARGE SCALE GENOMIC DNA]</scope>
    <source>
        <strain evidence="3">HL 19</strain>
    </source>
</reference>
<dbReference type="SMART" id="SM00331">
    <property type="entry name" value="PP2C_SIG"/>
    <property type="match status" value="1"/>
</dbReference>
<evidence type="ECO:0000259" key="1">
    <source>
        <dbReference type="PROSITE" id="PS51746"/>
    </source>
</evidence>
<proteinExistence type="predicted"/>
<dbReference type="Pfam" id="PF13672">
    <property type="entry name" value="PP2C_2"/>
    <property type="match status" value="1"/>
</dbReference>
<dbReference type="PATRIC" id="fig|381306.5.peg.1202"/>
<dbReference type="SMART" id="SM00332">
    <property type="entry name" value="PP2Cc"/>
    <property type="match status" value="1"/>
</dbReference>
<name>A0A0P9EFP4_9GAMM</name>
<dbReference type="InterPro" id="IPR036457">
    <property type="entry name" value="PPM-type-like_dom_sf"/>
</dbReference>
<dbReference type="AlphaFoldDB" id="A0A0P9EFP4"/>
<dbReference type="EMBL" id="FMUN01000005">
    <property type="protein sequence ID" value="SCY41327.1"/>
    <property type="molecule type" value="Genomic_DNA"/>
</dbReference>